<evidence type="ECO:0000313" key="4">
    <source>
        <dbReference type="EMBL" id="QHT74550.1"/>
    </source>
</evidence>
<dbReference type="GO" id="GO:0042797">
    <property type="term" value="P:tRNA transcription by RNA polymerase III"/>
    <property type="evidence" value="ECO:0007669"/>
    <property type="project" value="TreeGrafter"/>
</dbReference>
<keyword evidence="2" id="KW-0804">Transcription</keyword>
<dbReference type="InterPro" id="IPR036161">
    <property type="entry name" value="RPB6/omega-like_sf"/>
</dbReference>
<dbReference type="SMART" id="SM01409">
    <property type="entry name" value="RNA_pol_Rpb6"/>
    <property type="match status" value="1"/>
</dbReference>
<dbReference type="Gene3D" id="3.90.940.10">
    <property type="match status" value="1"/>
</dbReference>
<dbReference type="GO" id="GO:0006360">
    <property type="term" value="P:transcription by RNA polymerase I"/>
    <property type="evidence" value="ECO:0007669"/>
    <property type="project" value="TreeGrafter"/>
</dbReference>
<evidence type="ECO:0000256" key="2">
    <source>
        <dbReference type="ARBA" id="ARBA00023163"/>
    </source>
</evidence>
<feature type="compositionally biased region" description="Acidic residues" evidence="3">
    <location>
        <begin position="53"/>
        <end position="75"/>
    </location>
</feature>
<organism evidence="4">
    <name type="scientific">viral metagenome</name>
    <dbReference type="NCBI Taxonomy" id="1070528"/>
    <lineage>
        <taxon>unclassified sequences</taxon>
        <taxon>metagenomes</taxon>
        <taxon>organismal metagenomes</taxon>
    </lineage>
</organism>
<dbReference type="EMBL" id="MN739851">
    <property type="protein sequence ID" value="QHT74550.1"/>
    <property type="molecule type" value="Genomic_DNA"/>
</dbReference>
<sequence length="236" mass="26940">MDDTDNIEIDEEEFDDAPIGKKLGKNKTADDEDYSESGSEANSDDLNSNTDNSDIDDEDEEDDDMDDDTEADFDEDIKGKTIENNATTERQNAFVDISDDDDDDEEDNDENYLQKFGESIQNKIIDDSHPELKYHNNDEIEILSRVVRDENGNIIDPLHKTLPFLTKYEKARIIGERAKQLNSGAMPTIEIESNIIDGYLIALKEFEQKKIPFIVKRPLPNGGCEYWRFSDLEVIG</sequence>
<proteinExistence type="predicted"/>
<dbReference type="AlphaFoldDB" id="A0A6C0H2E6"/>
<feature type="region of interest" description="Disordered" evidence="3">
    <location>
        <begin position="1"/>
        <end position="109"/>
    </location>
</feature>
<keyword evidence="1" id="KW-0240">DNA-directed RNA polymerase</keyword>
<protein>
    <submittedName>
        <fullName evidence="4">Uncharacterized protein</fullName>
    </submittedName>
</protein>
<dbReference type="Pfam" id="PF01192">
    <property type="entry name" value="RNA_pol_Rpb6"/>
    <property type="match status" value="1"/>
</dbReference>
<dbReference type="PANTHER" id="PTHR47227:SF5">
    <property type="entry name" value="DNA-DIRECTED RNA POLYMERASES I, II, AND III SUBUNIT RPABC2"/>
    <property type="match status" value="1"/>
</dbReference>
<dbReference type="InterPro" id="IPR020708">
    <property type="entry name" value="DNA-dir_RNA_polK_14-18kDa_CS"/>
</dbReference>
<dbReference type="PROSITE" id="PS01111">
    <property type="entry name" value="RNA_POL_K_14KD"/>
    <property type="match status" value="1"/>
</dbReference>
<evidence type="ECO:0000256" key="3">
    <source>
        <dbReference type="SAM" id="MobiDB-lite"/>
    </source>
</evidence>
<dbReference type="SUPFAM" id="SSF63562">
    <property type="entry name" value="RPB6/omega subunit-like"/>
    <property type="match status" value="1"/>
</dbReference>
<dbReference type="GO" id="GO:0006366">
    <property type="term" value="P:transcription by RNA polymerase II"/>
    <property type="evidence" value="ECO:0007669"/>
    <property type="project" value="TreeGrafter"/>
</dbReference>
<name>A0A6C0H2E6_9ZZZZ</name>
<dbReference type="PANTHER" id="PTHR47227">
    <property type="entry name" value="DNA-DIRECTED RNA POLYMERASE SUBUNIT K"/>
    <property type="match status" value="1"/>
</dbReference>
<reference evidence="4" key="1">
    <citation type="journal article" date="2020" name="Nature">
        <title>Giant virus diversity and host interactions through global metagenomics.</title>
        <authorList>
            <person name="Schulz F."/>
            <person name="Roux S."/>
            <person name="Paez-Espino D."/>
            <person name="Jungbluth S."/>
            <person name="Walsh D.A."/>
            <person name="Denef V.J."/>
            <person name="McMahon K.D."/>
            <person name="Konstantinidis K.T."/>
            <person name="Eloe-Fadrosh E.A."/>
            <person name="Kyrpides N.C."/>
            <person name="Woyke T."/>
        </authorList>
    </citation>
    <scope>NUCLEOTIDE SEQUENCE</scope>
    <source>
        <strain evidence="4">GVMAG-M-3300023179-59</strain>
    </source>
</reference>
<dbReference type="GO" id="GO:0000428">
    <property type="term" value="C:DNA-directed RNA polymerase complex"/>
    <property type="evidence" value="ECO:0007669"/>
    <property type="project" value="UniProtKB-KW"/>
</dbReference>
<dbReference type="GO" id="GO:0003677">
    <property type="term" value="F:DNA binding"/>
    <property type="evidence" value="ECO:0007669"/>
    <property type="project" value="InterPro"/>
</dbReference>
<feature type="compositionally biased region" description="Acidic residues" evidence="3">
    <location>
        <begin position="97"/>
        <end position="109"/>
    </location>
</feature>
<evidence type="ECO:0000256" key="1">
    <source>
        <dbReference type="ARBA" id="ARBA00022478"/>
    </source>
</evidence>
<accession>A0A6C0H2E6</accession>
<feature type="compositionally biased region" description="Acidic residues" evidence="3">
    <location>
        <begin position="1"/>
        <end position="16"/>
    </location>
</feature>
<feature type="compositionally biased region" description="Polar residues" evidence="3">
    <location>
        <begin position="82"/>
        <end position="91"/>
    </location>
</feature>
<dbReference type="GO" id="GO:0003899">
    <property type="term" value="F:DNA-directed RNA polymerase activity"/>
    <property type="evidence" value="ECO:0007669"/>
    <property type="project" value="InterPro"/>
</dbReference>
<dbReference type="InterPro" id="IPR006110">
    <property type="entry name" value="Pol_omega/Rpo6/RPB6"/>
</dbReference>